<evidence type="ECO:0000256" key="1">
    <source>
        <dbReference type="SAM" id="MobiDB-lite"/>
    </source>
</evidence>
<evidence type="ECO:0008006" key="4">
    <source>
        <dbReference type="Google" id="ProtNLM"/>
    </source>
</evidence>
<dbReference type="RefSeq" id="WP_272427026.1">
    <property type="nucleotide sequence ID" value="NZ_JAGTJJ010000039.1"/>
</dbReference>
<feature type="region of interest" description="Disordered" evidence="1">
    <location>
        <begin position="24"/>
        <end position="54"/>
    </location>
</feature>
<accession>A0A9X3XD51</accession>
<name>A0A9X3XD51_9BACT</name>
<dbReference type="AlphaFoldDB" id="A0A9X3XD51"/>
<organism evidence="2 3">
    <name type="scientific">Polyangium jinanense</name>
    <dbReference type="NCBI Taxonomy" id="2829994"/>
    <lineage>
        <taxon>Bacteria</taxon>
        <taxon>Pseudomonadati</taxon>
        <taxon>Myxococcota</taxon>
        <taxon>Polyangia</taxon>
        <taxon>Polyangiales</taxon>
        <taxon>Polyangiaceae</taxon>
        <taxon>Polyangium</taxon>
    </lineage>
</organism>
<dbReference type="PROSITE" id="PS51257">
    <property type="entry name" value="PROKAR_LIPOPROTEIN"/>
    <property type="match status" value="1"/>
</dbReference>
<dbReference type="EMBL" id="JAGTJJ010000039">
    <property type="protein sequence ID" value="MDC3986478.1"/>
    <property type="molecule type" value="Genomic_DNA"/>
</dbReference>
<evidence type="ECO:0000313" key="2">
    <source>
        <dbReference type="EMBL" id="MDC3986478.1"/>
    </source>
</evidence>
<gene>
    <name evidence="2" type="ORF">KEG57_38745</name>
</gene>
<keyword evidence="3" id="KW-1185">Reference proteome</keyword>
<proteinExistence type="predicted"/>
<dbReference type="Proteomes" id="UP001151081">
    <property type="component" value="Unassembled WGS sequence"/>
</dbReference>
<reference evidence="2 3" key="1">
    <citation type="submission" date="2021-04" db="EMBL/GenBank/DDBJ databases">
        <title>Genome analysis of Polyangium sp.</title>
        <authorList>
            <person name="Li Y."/>
            <person name="Wang J."/>
        </authorList>
    </citation>
    <scope>NUCLEOTIDE SEQUENCE [LARGE SCALE GENOMIC DNA]</scope>
    <source>
        <strain evidence="2 3">SDU14</strain>
    </source>
</reference>
<evidence type="ECO:0000313" key="3">
    <source>
        <dbReference type="Proteomes" id="UP001151081"/>
    </source>
</evidence>
<sequence length="249" mass="27190">MTRIPMHSLSLLFALVALGCQNKQESPEKAPAQEAPETKPSTTKPREKRAARPVQEYPAAESFALKPLAVGQWIRFAVESKGVPPSQVFVRIVGKEGEAFWYEIEANTPTGTTISQFLVENAASKGFDKNAIRKMRTKADTGPVQEQTEPRDAILKAAESVEEFAAILNPPPDFAKVERKEAKVTAGLFQGCFVYEAEHEEGGVKTKETVFRHPAVPITGFVRSEGTRGSAAVTKELLELHESGARSAL</sequence>
<comment type="caution">
    <text evidence="2">The sequence shown here is derived from an EMBL/GenBank/DDBJ whole genome shotgun (WGS) entry which is preliminary data.</text>
</comment>
<protein>
    <recommendedName>
        <fullName evidence="4">Lipoprotein</fullName>
    </recommendedName>
</protein>